<dbReference type="PANTHER" id="PTHR43292:SF4">
    <property type="entry name" value="ACYL-COA DEHYDROGENASE FADE34"/>
    <property type="match status" value="1"/>
</dbReference>
<organism evidence="11 12">
    <name type="scientific">Paraconexibacter antarcticus</name>
    <dbReference type="NCBI Taxonomy" id="2949664"/>
    <lineage>
        <taxon>Bacteria</taxon>
        <taxon>Bacillati</taxon>
        <taxon>Actinomycetota</taxon>
        <taxon>Thermoleophilia</taxon>
        <taxon>Solirubrobacterales</taxon>
        <taxon>Paraconexibacteraceae</taxon>
        <taxon>Paraconexibacter</taxon>
    </lineage>
</organism>
<accession>A0ABY5DS87</accession>
<dbReference type="InterPro" id="IPR037069">
    <property type="entry name" value="AcylCoA_DH/ox_N_sf"/>
</dbReference>
<dbReference type="InterPro" id="IPR052161">
    <property type="entry name" value="Mycobact_Acyl-CoA_DH"/>
</dbReference>
<dbReference type="Gene3D" id="1.10.540.10">
    <property type="entry name" value="Acyl-CoA dehydrogenase/oxidase, N-terminal domain"/>
    <property type="match status" value="1"/>
</dbReference>
<name>A0ABY5DS87_9ACTN</name>
<evidence type="ECO:0000313" key="11">
    <source>
        <dbReference type="EMBL" id="UTI63677.1"/>
    </source>
</evidence>
<evidence type="ECO:0000259" key="9">
    <source>
        <dbReference type="Pfam" id="PF02770"/>
    </source>
</evidence>
<dbReference type="Pfam" id="PF02771">
    <property type="entry name" value="Acyl-CoA_dh_N"/>
    <property type="match status" value="1"/>
</dbReference>
<comment type="cofactor">
    <cofactor evidence="1 6">
        <name>FAD</name>
        <dbReference type="ChEBI" id="CHEBI:57692"/>
    </cofactor>
</comment>
<dbReference type="InterPro" id="IPR013786">
    <property type="entry name" value="AcylCoA_DH/ox_N"/>
</dbReference>
<dbReference type="InterPro" id="IPR009100">
    <property type="entry name" value="AcylCoA_DH/oxidase_NM_dom_sf"/>
</dbReference>
<dbReference type="Proteomes" id="UP001056035">
    <property type="component" value="Chromosome"/>
</dbReference>
<dbReference type="InterPro" id="IPR006091">
    <property type="entry name" value="Acyl-CoA_Oxase/DH_mid-dom"/>
</dbReference>
<dbReference type="Gene3D" id="2.40.110.10">
    <property type="entry name" value="Butyryl-CoA Dehydrogenase, subunit A, domain 2"/>
    <property type="match status" value="1"/>
</dbReference>
<protein>
    <submittedName>
        <fullName evidence="11">Acyl-CoA dehydrogenase family protein</fullName>
    </submittedName>
</protein>
<dbReference type="SUPFAM" id="SSF47203">
    <property type="entry name" value="Acyl-CoA dehydrogenase C-terminal domain-like"/>
    <property type="match status" value="1"/>
</dbReference>
<dbReference type="RefSeq" id="WP_254570401.1">
    <property type="nucleotide sequence ID" value="NZ_CP098502.1"/>
</dbReference>
<keyword evidence="5 6" id="KW-0560">Oxidoreductase</keyword>
<evidence type="ECO:0000313" key="12">
    <source>
        <dbReference type="Proteomes" id="UP001056035"/>
    </source>
</evidence>
<sequence length="407" mass="43140">MSLELTADQQDYRRRFRAWLDEHALHAPPRHVLEPQDDAAVARLRAWQGVLADAGYVGITWPEAAGGPGGTQAEAVIVEQELDARGISGPFDFIGIGMVGPTLMAHGSPEQQDRYLRPLLRGDEFWCQLLSEPGAGSDLANVQTKARQREDGTWLVNGQKVWTSFAQHAAHGIMLARTDPSAAKHKGLTMFAVPMDADGLKIVPLRQITGDAEFNEVFIDDLELPADSVIGAVGDGWRVALTMLGFERVAVGSGLHAVRLERLVAAIAGDDAAREDPALRVRMGQVASQLLSLRHTSERVTAEIADGRTPGPEAGLIKITSVLASLDACRFVVDAIGPDALAGGEWGHQVSALPGVRSAGGTEEILRNLIGERFLGLPPEPRVVPPPAARPVAAATAAPAAPAGATA</sequence>
<dbReference type="InterPro" id="IPR046373">
    <property type="entry name" value="Acyl-CoA_Oxase/DH_mid-dom_sf"/>
</dbReference>
<dbReference type="Gene3D" id="1.20.140.10">
    <property type="entry name" value="Butyryl-CoA Dehydrogenase, subunit A, domain 3"/>
    <property type="match status" value="1"/>
</dbReference>
<evidence type="ECO:0000256" key="4">
    <source>
        <dbReference type="ARBA" id="ARBA00022827"/>
    </source>
</evidence>
<dbReference type="Pfam" id="PF02770">
    <property type="entry name" value="Acyl-CoA_dh_M"/>
    <property type="match status" value="1"/>
</dbReference>
<feature type="domain" description="Acyl-CoA dehydrogenase/oxidase N-terminal" evidence="10">
    <location>
        <begin position="6"/>
        <end position="123"/>
    </location>
</feature>
<evidence type="ECO:0000256" key="2">
    <source>
        <dbReference type="ARBA" id="ARBA00009347"/>
    </source>
</evidence>
<comment type="similarity">
    <text evidence="2 6">Belongs to the acyl-CoA dehydrogenase family.</text>
</comment>
<dbReference type="EMBL" id="CP098502">
    <property type="protein sequence ID" value="UTI63677.1"/>
    <property type="molecule type" value="Genomic_DNA"/>
</dbReference>
<keyword evidence="3 6" id="KW-0285">Flavoprotein</keyword>
<gene>
    <name evidence="11" type="ORF">NBH00_20325</name>
</gene>
<reference evidence="11 12" key="1">
    <citation type="submission" date="2022-06" db="EMBL/GenBank/DDBJ databases">
        <title>Paraconexibacter antarcticus.</title>
        <authorList>
            <person name="Kim C.S."/>
        </authorList>
    </citation>
    <scope>NUCLEOTIDE SEQUENCE [LARGE SCALE GENOMIC DNA]</scope>
    <source>
        <strain evidence="11 12">02-257</strain>
    </source>
</reference>
<feature type="region of interest" description="Disordered" evidence="7">
    <location>
        <begin position="388"/>
        <end position="407"/>
    </location>
</feature>
<dbReference type="InterPro" id="IPR009075">
    <property type="entry name" value="AcylCo_DH/oxidase_C"/>
</dbReference>
<evidence type="ECO:0000256" key="3">
    <source>
        <dbReference type="ARBA" id="ARBA00022630"/>
    </source>
</evidence>
<evidence type="ECO:0000256" key="1">
    <source>
        <dbReference type="ARBA" id="ARBA00001974"/>
    </source>
</evidence>
<evidence type="ECO:0000256" key="6">
    <source>
        <dbReference type="RuleBase" id="RU362125"/>
    </source>
</evidence>
<dbReference type="PANTHER" id="PTHR43292">
    <property type="entry name" value="ACYL-COA DEHYDROGENASE"/>
    <property type="match status" value="1"/>
</dbReference>
<dbReference type="InterPro" id="IPR036250">
    <property type="entry name" value="AcylCo_DH-like_C"/>
</dbReference>
<evidence type="ECO:0000256" key="5">
    <source>
        <dbReference type="ARBA" id="ARBA00023002"/>
    </source>
</evidence>
<proteinExistence type="inferred from homology"/>
<keyword evidence="12" id="KW-1185">Reference proteome</keyword>
<evidence type="ECO:0000256" key="7">
    <source>
        <dbReference type="SAM" id="MobiDB-lite"/>
    </source>
</evidence>
<evidence type="ECO:0000259" key="8">
    <source>
        <dbReference type="Pfam" id="PF00441"/>
    </source>
</evidence>
<dbReference type="Pfam" id="PF00441">
    <property type="entry name" value="Acyl-CoA_dh_1"/>
    <property type="match status" value="1"/>
</dbReference>
<evidence type="ECO:0000259" key="10">
    <source>
        <dbReference type="Pfam" id="PF02771"/>
    </source>
</evidence>
<feature type="compositionally biased region" description="Low complexity" evidence="7">
    <location>
        <begin position="390"/>
        <end position="407"/>
    </location>
</feature>
<feature type="domain" description="Acyl-CoA dehydrogenase/oxidase C-terminal" evidence="8">
    <location>
        <begin position="234"/>
        <end position="374"/>
    </location>
</feature>
<feature type="domain" description="Acyl-CoA oxidase/dehydrogenase middle" evidence="9">
    <location>
        <begin position="127"/>
        <end position="220"/>
    </location>
</feature>
<keyword evidence="4 6" id="KW-0274">FAD</keyword>
<dbReference type="SUPFAM" id="SSF56645">
    <property type="entry name" value="Acyl-CoA dehydrogenase NM domain-like"/>
    <property type="match status" value="1"/>
</dbReference>